<organism evidence="1 2">
    <name type="scientific">Cardamine amara subsp. amara</name>
    <dbReference type="NCBI Taxonomy" id="228776"/>
    <lineage>
        <taxon>Eukaryota</taxon>
        <taxon>Viridiplantae</taxon>
        <taxon>Streptophyta</taxon>
        <taxon>Embryophyta</taxon>
        <taxon>Tracheophyta</taxon>
        <taxon>Spermatophyta</taxon>
        <taxon>Magnoliopsida</taxon>
        <taxon>eudicotyledons</taxon>
        <taxon>Gunneridae</taxon>
        <taxon>Pentapetalae</taxon>
        <taxon>rosids</taxon>
        <taxon>malvids</taxon>
        <taxon>Brassicales</taxon>
        <taxon>Brassicaceae</taxon>
        <taxon>Cardamineae</taxon>
        <taxon>Cardamine</taxon>
    </lineage>
</organism>
<evidence type="ECO:0000313" key="2">
    <source>
        <dbReference type="Proteomes" id="UP001558713"/>
    </source>
</evidence>
<reference evidence="1 2" key="1">
    <citation type="submission" date="2024-04" db="EMBL/GenBank/DDBJ databases">
        <title>Genome assembly C_amara_ONT_v2.</title>
        <authorList>
            <person name="Yant L."/>
            <person name="Moore C."/>
            <person name="Slenker M."/>
        </authorList>
    </citation>
    <scope>NUCLEOTIDE SEQUENCE [LARGE SCALE GENOMIC DNA]</scope>
    <source>
        <tissue evidence="1">Leaf</tissue>
    </source>
</reference>
<keyword evidence="2" id="KW-1185">Reference proteome</keyword>
<sequence length="80" mass="9158">MMEVIKNPRDWPRYRSYIDRFMQAKLGFHNCTIKLSSVQTNTVVHRIAKSVTHEGRFQSYIASGGPSWLSSLIEAEKVTG</sequence>
<dbReference type="EMBL" id="JBANAX010000634">
    <property type="protein sequence ID" value="KAL1200005.1"/>
    <property type="molecule type" value="Genomic_DNA"/>
</dbReference>
<accession>A0ABD1AJX2</accession>
<name>A0ABD1AJX2_CARAN</name>
<proteinExistence type="predicted"/>
<comment type="caution">
    <text evidence="1">The sequence shown here is derived from an EMBL/GenBank/DDBJ whole genome shotgun (WGS) entry which is preliminary data.</text>
</comment>
<gene>
    <name evidence="1" type="ORF">V5N11_007214</name>
</gene>
<evidence type="ECO:0000313" key="1">
    <source>
        <dbReference type="EMBL" id="KAL1200005.1"/>
    </source>
</evidence>
<protein>
    <submittedName>
        <fullName evidence="1">Uncharacterized protein</fullName>
    </submittedName>
</protein>
<dbReference type="Proteomes" id="UP001558713">
    <property type="component" value="Unassembled WGS sequence"/>
</dbReference>
<dbReference type="AlphaFoldDB" id="A0ABD1AJX2"/>